<name>A0A2Z5Y1S0_9ENTE</name>
<sequence>MVMLTEIQKEYNHITRKTNFTVILLLVVSIITFYELFHYQLLSAIFLFLL</sequence>
<evidence type="ECO:0000256" key="1">
    <source>
        <dbReference type="SAM" id="Phobius"/>
    </source>
</evidence>
<protein>
    <submittedName>
        <fullName evidence="2">Uncharacterized protein</fullName>
    </submittedName>
</protein>
<keyword evidence="1" id="KW-0472">Membrane</keyword>
<evidence type="ECO:0000313" key="3">
    <source>
        <dbReference type="Proteomes" id="UP000269226"/>
    </source>
</evidence>
<dbReference type="Proteomes" id="UP000269226">
    <property type="component" value="Chromosome"/>
</dbReference>
<organism evidence="2 3">
    <name type="scientific">Melissococcus plutonius</name>
    <dbReference type="NCBI Taxonomy" id="33970"/>
    <lineage>
        <taxon>Bacteria</taxon>
        <taxon>Bacillati</taxon>
        <taxon>Bacillota</taxon>
        <taxon>Bacilli</taxon>
        <taxon>Lactobacillales</taxon>
        <taxon>Enterococcaceae</taxon>
        <taxon>Melissococcus</taxon>
    </lineage>
</organism>
<gene>
    <name evidence="2" type="ORF">DAT561_0638</name>
</gene>
<accession>A0A2Z5Y1S0</accession>
<keyword evidence="1" id="KW-1133">Transmembrane helix</keyword>
<dbReference type="EMBL" id="AP018492">
    <property type="protein sequence ID" value="BBC60759.1"/>
    <property type="molecule type" value="Genomic_DNA"/>
</dbReference>
<proteinExistence type="predicted"/>
<feature type="transmembrane region" description="Helical" evidence="1">
    <location>
        <begin position="20"/>
        <end position="49"/>
    </location>
</feature>
<evidence type="ECO:0000313" key="2">
    <source>
        <dbReference type="EMBL" id="BBC60759.1"/>
    </source>
</evidence>
<reference evidence="2 3" key="1">
    <citation type="submission" date="2018-01" db="EMBL/GenBank/DDBJ databases">
        <title>Whole genome sequence of Melissococcus plutonius DAT561.</title>
        <authorList>
            <person name="Okumura K."/>
            <person name="Takamatsu D."/>
            <person name="Okura M."/>
        </authorList>
    </citation>
    <scope>NUCLEOTIDE SEQUENCE [LARGE SCALE GENOMIC DNA]</scope>
    <source>
        <strain evidence="2 3">DAT561</strain>
    </source>
</reference>
<dbReference type="AlphaFoldDB" id="A0A2Z5Y1S0"/>
<keyword evidence="1" id="KW-0812">Transmembrane</keyword>